<dbReference type="RefSeq" id="WP_057954098.1">
    <property type="nucleotide sequence ID" value="NZ_CP013118.1"/>
</dbReference>
<protein>
    <submittedName>
        <fullName evidence="1">OsmC-like protein</fullName>
    </submittedName>
</protein>
<dbReference type="InterPro" id="IPR036102">
    <property type="entry name" value="OsmC/Ohrsf"/>
</dbReference>
<dbReference type="InterPro" id="IPR015946">
    <property type="entry name" value="KH_dom-like_a/b"/>
</dbReference>
<organism evidence="1 2">
    <name type="scientific">Salinivirga cyanobacteriivorans</name>
    <dbReference type="NCBI Taxonomy" id="1307839"/>
    <lineage>
        <taxon>Bacteria</taxon>
        <taxon>Pseudomonadati</taxon>
        <taxon>Bacteroidota</taxon>
        <taxon>Bacteroidia</taxon>
        <taxon>Bacteroidales</taxon>
        <taxon>Salinivirgaceae</taxon>
        <taxon>Salinivirga</taxon>
    </lineage>
</organism>
<evidence type="ECO:0000313" key="1">
    <source>
        <dbReference type="EMBL" id="ALO16749.1"/>
    </source>
</evidence>
<evidence type="ECO:0000313" key="2">
    <source>
        <dbReference type="Proteomes" id="UP000064893"/>
    </source>
</evidence>
<dbReference type="InterPro" id="IPR003718">
    <property type="entry name" value="OsmC/Ohr_fam"/>
</dbReference>
<dbReference type="KEGG" id="blq:L21SP5_03134"/>
<sequence>MEPTIQTSYLGNLRTEAEHMRSGNKIITDAPVDNHGKGEYFSPTDMLSTSLTSCIFTIMGIKAEAAGFSIEGASAKTWKIMAENPRRVAEVRVEFDFTSCNLNEKQQNILKKLVKVSPVPLSVHDDLKQNVTLRF</sequence>
<dbReference type="SUPFAM" id="SSF82784">
    <property type="entry name" value="OsmC-like"/>
    <property type="match status" value="1"/>
</dbReference>
<dbReference type="Gene3D" id="3.30.300.20">
    <property type="match status" value="1"/>
</dbReference>
<dbReference type="Pfam" id="PF02566">
    <property type="entry name" value="OsmC"/>
    <property type="match status" value="1"/>
</dbReference>
<proteinExistence type="predicted"/>
<dbReference type="PATRIC" id="fig|1307839.3.peg.3292"/>
<reference evidence="1 2" key="1">
    <citation type="submission" date="2015-11" db="EMBL/GenBank/DDBJ databases">
        <title>Description and complete genome sequence of a novel strain predominating in hypersaline microbial mats and representing a new family of the Bacteriodetes phylum.</title>
        <authorList>
            <person name="Spring S."/>
            <person name="Bunk B."/>
            <person name="Sproer C."/>
            <person name="Klenk H.-P."/>
        </authorList>
    </citation>
    <scope>NUCLEOTIDE SEQUENCE [LARGE SCALE GENOMIC DNA]</scope>
    <source>
        <strain evidence="1 2">L21-Spi-D4</strain>
    </source>
</reference>
<dbReference type="STRING" id="1307839.L21SP5_03134"/>
<keyword evidence="2" id="KW-1185">Reference proteome</keyword>
<accession>A0A0S2I3L3</accession>
<dbReference type="EMBL" id="CP013118">
    <property type="protein sequence ID" value="ALO16749.1"/>
    <property type="molecule type" value="Genomic_DNA"/>
</dbReference>
<gene>
    <name evidence="1" type="ORF">L21SP5_03134</name>
</gene>
<dbReference type="Proteomes" id="UP000064893">
    <property type="component" value="Chromosome"/>
</dbReference>
<name>A0A0S2I3L3_9BACT</name>
<dbReference type="OrthoDB" id="290036at2"/>
<dbReference type="AlphaFoldDB" id="A0A0S2I3L3"/>